<evidence type="ECO:0000313" key="4">
    <source>
        <dbReference type="EnsemblMetazoa" id="XP_038054632.1"/>
    </source>
</evidence>
<dbReference type="SUPFAM" id="SSF56436">
    <property type="entry name" value="C-type lectin-like"/>
    <property type="match status" value="1"/>
</dbReference>
<dbReference type="PANTHER" id="PTHR22801">
    <property type="entry name" value="LITHOSTATHINE"/>
    <property type="match status" value="1"/>
</dbReference>
<dbReference type="OrthoDB" id="6133475at2759"/>
<name>A0A913ZSN0_PATMI</name>
<keyword evidence="2" id="KW-0732">Signal</keyword>
<organism evidence="4 5">
    <name type="scientific">Patiria miniata</name>
    <name type="common">Bat star</name>
    <name type="synonym">Asterina miniata</name>
    <dbReference type="NCBI Taxonomy" id="46514"/>
    <lineage>
        <taxon>Eukaryota</taxon>
        <taxon>Metazoa</taxon>
        <taxon>Echinodermata</taxon>
        <taxon>Eleutherozoa</taxon>
        <taxon>Asterozoa</taxon>
        <taxon>Asteroidea</taxon>
        <taxon>Valvatacea</taxon>
        <taxon>Valvatida</taxon>
        <taxon>Asterinidae</taxon>
        <taxon>Patiria</taxon>
    </lineage>
</organism>
<sequence length="193" mass="22504">MVSQRFIFGLISLHLMMGCTGGNEMCKASIGHGWACPPTWYQWGRKCYKAMITERMTWSEAKEECIKKGSVLVVPHSHEETDFLMRLVPENSKIWINCNDLEEEGTWKCQDGTDEEEYRNWSQGEPDNLRGIWKCQDGNDEVVYRNWSPGEPIYMRGFEPVTRTSHIHPDHTKHSKDKMKLKTHPTKLHSTMK</sequence>
<dbReference type="PROSITE" id="PS50041">
    <property type="entry name" value="C_TYPE_LECTIN_2"/>
    <property type="match status" value="1"/>
</dbReference>
<dbReference type="InterPro" id="IPR016186">
    <property type="entry name" value="C-type_lectin-like/link_sf"/>
</dbReference>
<feature type="signal peptide" evidence="2">
    <location>
        <begin position="1"/>
        <end position="22"/>
    </location>
</feature>
<reference evidence="4" key="1">
    <citation type="submission" date="2022-11" db="UniProtKB">
        <authorList>
            <consortium name="EnsemblMetazoa"/>
        </authorList>
    </citation>
    <scope>IDENTIFICATION</scope>
</reference>
<dbReference type="RefSeq" id="XP_038054632.1">
    <property type="nucleotide sequence ID" value="XM_038198704.1"/>
</dbReference>
<dbReference type="PROSITE" id="PS51257">
    <property type="entry name" value="PROKAR_LIPOPROTEIN"/>
    <property type="match status" value="1"/>
</dbReference>
<accession>A0A913ZSN0</accession>
<dbReference type="InterPro" id="IPR016187">
    <property type="entry name" value="CTDL_fold"/>
</dbReference>
<protein>
    <recommendedName>
        <fullName evidence="3">C-type lectin domain-containing protein</fullName>
    </recommendedName>
</protein>
<evidence type="ECO:0000256" key="2">
    <source>
        <dbReference type="SAM" id="SignalP"/>
    </source>
</evidence>
<evidence type="ECO:0000259" key="3">
    <source>
        <dbReference type="PROSITE" id="PS50041"/>
    </source>
</evidence>
<dbReference type="InterPro" id="IPR001304">
    <property type="entry name" value="C-type_lectin-like"/>
</dbReference>
<dbReference type="Gene3D" id="3.10.100.10">
    <property type="entry name" value="Mannose-Binding Protein A, subunit A"/>
    <property type="match status" value="1"/>
</dbReference>
<feature type="compositionally biased region" description="Basic residues" evidence="1">
    <location>
        <begin position="173"/>
        <end position="193"/>
    </location>
</feature>
<evidence type="ECO:0000313" key="5">
    <source>
        <dbReference type="Proteomes" id="UP000887568"/>
    </source>
</evidence>
<dbReference type="Proteomes" id="UP000887568">
    <property type="component" value="Unplaced"/>
</dbReference>
<dbReference type="Pfam" id="PF00059">
    <property type="entry name" value="Lectin_C"/>
    <property type="match status" value="1"/>
</dbReference>
<proteinExistence type="predicted"/>
<feature type="domain" description="C-type lectin" evidence="3">
    <location>
        <begin position="43"/>
        <end position="148"/>
    </location>
</feature>
<dbReference type="EnsemblMetazoa" id="XM_038198704.1">
    <property type="protein sequence ID" value="XP_038054632.1"/>
    <property type="gene ID" value="LOC119726849"/>
</dbReference>
<dbReference type="SMART" id="SM00034">
    <property type="entry name" value="CLECT"/>
    <property type="match status" value="1"/>
</dbReference>
<feature type="chain" id="PRO_5037287701" description="C-type lectin domain-containing protein" evidence="2">
    <location>
        <begin position="23"/>
        <end position="193"/>
    </location>
</feature>
<dbReference type="InterPro" id="IPR050801">
    <property type="entry name" value="Ca-Dep_Lectins_ImmuneDev"/>
</dbReference>
<dbReference type="AlphaFoldDB" id="A0A913ZSN0"/>
<dbReference type="GeneID" id="119726849"/>
<keyword evidence="5" id="KW-1185">Reference proteome</keyword>
<evidence type="ECO:0000256" key="1">
    <source>
        <dbReference type="SAM" id="MobiDB-lite"/>
    </source>
</evidence>
<dbReference type="PANTHER" id="PTHR22801:SF63">
    <property type="entry name" value="C-TYPE LECTIN DOMAIN-CONTAINING PROTEIN"/>
    <property type="match status" value="1"/>
</dbReference>
<feature type="region of interest" description="Disordered" evidence="1">
    <location>
        <begin position="166"/>
        <end position="193"/>
    </location>
</feature>